<name>A0ABT7VVY7_9GAMM</name>
<organism evidence="1 2">
    <name type="scientific">Candidatus Marithioploca araucensis</name>
    <dbReference type="NCBI Taxonomy" id="70273"/>
    <lineage>
        <taxon>Bacteria</taxon>
        <taxon>Pseudomonadati</taxon>
        <taxon>Pseudomonadota</taxon>
        <taxon>Gammaproteobacteria</taxon>
        <taxon>Thiotrichales</taxon>
        <taxon>Thiotrichaceae</taxon>
        <taxon>Candidatus Marithioploca</taxon>
    </lineage>
</organism>
<proteinExistence type="predicted"/>
<evidence type="ECO:0000313" key="1">
    <source>
        <dbReference type="EMBL" id="MDM8563743.1"/>
    </source>
</evidence>
<reference evidence="1" key="1">
    <citation type="submission" date="2023-06" db="EMBL/GenBank/DDBJ databases">
        <title>Uncultivated large filamentous bacteria from sulfidic sediments reveal new species and different genomic features in energy metabolism and defense.</title>
        <authorList>
            <person name="Fonseca A."/>
        </authorList>
    </citation>
    <scope>NUCLEOTIDE SEQUENCE</scope>
    <source>
        <strain evidence="1">HSG4</strain>
    </source>
</reference>
<protein>
    <submittedName>
        <fullName evidence="1">Uncharacterized protein</fullName>
    </submittedName>
</protein>
<sequence>METCQVFFRLNQQLDMRRYQLLDFLIEFKYVKFKEIGLSAEQVKQQSDDELEAKEIVKDKLAESKEQLKSYRQTLQSRYGNQLRLL</sequence>
<evidence type="ECO:0000313" key="2">
    <source>
        <dbReference type="Proteomes" id="UP001171945"/>
    </source>
</evidence>
<comment type="caution">
    <text evidence="1">The sequence shown here is derived from an EMBL/GenBank/DDBJ whole genome shotgun (WGS) entry which is preliminary data.</text>
</comment>
<gene>
    <name evidence="1" type="ORF">QUF54_10360</name>
</gene>
<dbReference type="Proteomes" id="UP001171945">
    <property type="component" value="Unassembled WGS sequence"/>
</dbReference>
<dbReference type="EMBL" id="JAUCGM010000845">
    <property type="protein sequence ID" value="MDM8563743.1"/>
    <property type="molecule type" value="Genomic_DNA"/>
</dbReference>
<keyword evidence="2" id="KW-1185">Reference proteome</keyword>
<accession>A0ABT7VVY7</accession>